<keyword evidence="2" id="KW-0646">Protease inhibitor</keyword>
<dbReference type="Gene3D" id="2.80.10.50">
    <property type="match status" value="1"/>
</dbReference>
<dbReference type="HOGENOM" id="CLU_139305_0_0_1"/>
<gene>
    <name evidence="6" type="ORF">PHLGIDRAFT_19686</name>
</gene>
<name>A0A0C3PHX9_PHLG1</name>
<dbReference type="InterPro" id="IPR019508">
    <property type="entry name" value="Prot_inh_I48_clitocypin"/>
</dbReference>
<keyword evidence="7" id="KW-1185">Reference proteome</keyword>
<dbReference type="Pfam" id="PF10467">
    <property type="entry name" value="Inhibitor_I48"/>
    <property type="match status" value="1"/>
</dbReference>
<evidence type="ECO:0000256" key="5">
    <source>
        <dbReference type="ARBA" id="ARBA00025775"/>
    </source>
</evidence>
<evidence type="ECO:0000313" key="6">
    <source>
        <dbReference type="EMBL" id="KIP05533.1"/>
    </source>
</evidence>
<dbReference type="GO" id="GO:0004869">
    <property type="term" value="F:cysteine-type endopeptidase inhibitor activity"/>
    <property type="evidence" value="ECO:0007669"/>
    <property type="project" value="UniProtKB-KW"/>
</dbReference>
<organism evidence="6 7">
    <name type="scientific">Phlebiopsis gigantea (strain 11061_1 CR5-6)</name>
    <name type="common">White-rot fungus</name>
    <name type="synonym">Peniophora gigantea</name>
    <dbReference type="NCBI Taxonomy" id="745531"/>
    <lineage>
        <taxon>Eukaryota</taxon>
        <taxon>Fungi</taxon>
        <taxon>Dikarya</taxon>
        <taxon>Basidiomycota</taxon>
        <taxon>Agaricomycotina</taxon>
        <taxon>Agaricomycetes</taxon>
        <taxon>Polyporales</taxon>
        <taxon>Phanerochaetaceae</taxon>
        <taxon>Phlebiopsis</taxon>
    </lineage>
</organism>
<comment type="subunit">
    <text evidence="1">Homodimer.</text>
</comment>
<evidence type="ECO:0000256" key="2">
    <source>
        <dbReference type="ARBA" id="ARBA00022690"/>
    </source>
</evidence>
<evidence type="ECO:0000256" key="4">
    <source>
        <dbReference type="ARBA" id="ARBA00024855"/>
    </source>
</evidence>
<evidence type="ECO:0000256" key="1">
    <source>
        <dbReference type="ARBA" id="ARBA00011738"/>
    </source>
</evidence>
<keyword evidence="3" id="KW-0789">Thiol protease inhibitor</keyword>
<evidence type="ECO:0000313" key="7">
    <source>
        <dbReference type="Proteomes" id="UP000053257"/>
    </source>
</evidence>
<dbReference type="OrthoDB" id="3027255at2759"/>
<dbReference type="EMBL" id="KN840541">
    <property type="protein sequence ID" value="KIP05533.1"/>
    <property type="molecule type" value="Genomic_DNA"/>
</dbReference>
<proteinExistence type="inferred from homology"/>
<sequence>MRASPAVGVGGMYATGQGVDAVVITVAMVPPFMGSQTWRIERIPERPDRFRVVFHDNANHIPWVWGYAGDRPSPDEPIILTTNPERQVAWVFAPADNGVPNAYTLLADIGIVGAGWWAGHNPENQVAFVPIPITDAPTPERPYWVLY</sequence>
<comment type="function">
    <text evidence="4">Binds and inhibits cysteine proteinases. Inhibits most strongly papain and cathepsin L, more weakly bromelain and cathepsin B while it is completely ineffective against cathepsin H.</text>
</comment>
<comment type="similarity">
    <text evidence="5">Belongs to the protease inhibitor I48 family.</text>
</comment>
<dbReference type="AlphaFoldDB" id="A0A0C3PHX9"/>
<evidence type="ECO:0000256" key="3">
    <source>
        <dbReference type="ARBA" id="ARBA00022704"/>
    </source>
</evidence>
<protein>
    <submittedName>
        <fullName evidence="6">Uncharacterized protein</fullName>
    </submittedName>
</protein>
<dbReference type="Proteomes" id="UP000053257">
    <property type="component" value="Unassembled WGS sequence"/>
</dbReference>
<reference evidence="6 7" key="1">
    <citation type="journal article" date="2014" name="PLoS Genet.">
        <title>Analysis of the Phlebiopsis gigantea genome, transcriptome and secretome provides insight into its pioneer colonization strategies of wood.</title>
        <authorList>
            <person name="Hori C."/>
            <person name="Ishida T."/>
            <person name="Igarashi K."/>
            <person name="Samejima M."/>
            <person name="Suzuki H."/>
            <person name="Master E."/>
            <person name="Ferreira P."/>
            <person name="Ruiz-Duenas F.J."/>
            <person name="Held B."/>
            <person name="Canessa P."/>
            <person name="Larrondo L.F."/>
            <person name="Schmoll M."/>
            <person name="Druzhinina I.S."/>
            <person name="Kubicek C.P."/>
            <person name="Gaskell J.A."/>
            <person name="Kersten P."/>
            <person name="St John F."/>
            <person name="Glasner J."/>
            <person name="Sabat G."/>
            <person name="Splinter BonDurant S."/>
            <person name="Syed K."/>
            <person name="Yadav J."/>
            <person name="Mgbeahuruike A.C."/>
            <person name="Kovalchuk A."/>
            <person name="Asiegbu F.O."/>
            <person name="Lackner G."/>
            <person name="Hoffmeister D."/>
            <person name="Rencoret J."/>
            <person name="Gutierrez A."/>
            <person name="Sun H."/>
            <person name="Lindquist E."/>
            <person name="Barry K."/>
            <person name="Riley R."/>
            <person name="Grigoriev I.V."/>
            <person name="Henrissat B."/>
            <person name="Kues U."/>
            <person name="Berka R.M."/>
            <person name="Martinez A.T."/>
            <person name="Covert S.F."/>
            <person name="Blanchette R.A."/>
            <person name="Cullen D."/>
        </authorList>
    </citation>
    <scope>NUCLEOTIDE SEQUENCE [LARGE SCALE GENOMIC DNA]</scope>
    <source>
        <strain evidence="6 7">11061_1 CR5-6</strain>
    </source>
</reference>
<accession>A0A0C3PHX9</accession>